<evidence type="ECO:0000256" key="7">
    <source>
        <dbReference type="SAM" id="MobiDB-lite"/>
    </source>
</evidence>
<dbReference type="InterPro" id="IPR001998">
    <property type="entry name" value="Xylose_isomerase"/>
</dbReference>
<comment type="subunit">
    <text evidence="6">Homotetramer.</text>
</comment>
<keyword evidence="4 5" id="KW-0119">Carbohydrate metabolism</keyword>
<evidence type="ECO:0000313" key="8">
    <source>
        <dbReference type="EMBL" id="MBE1589198.1"/>
    </source>
</evidence>
<dbReference type="EC" id="5.3.1.5" evidence="5"/>
<keyword evidence="3 5" id="KW-0413">Isomerase</keyword>
<reference evidence="8 9" key="1">
    <citation type="submission" date="2020-10" db="EMBL/GenBank/DDBJ databases">
        <title>Sequencing the genomes of 1000 actinobacteria strains.</title>
        <authorList>
            <person name="Klenk H.-P."/>
        </authorList>
    </citation>
    <scope>NUCLEOTIDE SEQUENCE [LARGE SCALE GENOMIC DNA]</scope>
    <source>
        <strain evidence="8 9">DSM 43173</strain>
    </source>
</reference>
<dbReference type="Gene3D" id="3.20.20.150">
    <property type="entry name" value="Divalent-metal-dependent TIM barrel enzymes"/>
    <property type="match status" value="2"/>
</dbReference>
<comment type="similarity">
    <text evidence="5">Belongs to the xylose isomerase family.</text>
</comment>
<dbReference type="EMBL" id="JADBEK010000001">
    <property type="protein sequence ID" value="MBE1589198.1"/>
    <property type="molecule type" value="Genomic_DNA"/>
</dbReference>
<evidence type="ECO:0000256" key="6">
    <source>
        <dbReference type="RuleBase" id="RU000610"/>
    </source>
</evidence>
<organism evidence="8 9">
    <name type="scientific">Nonomuraea angiospora</name>
    <dbReference type="NCBI Taxonomy" id="46172"/>
    <lineage>
        <taxon>Bacteria</taxon>
        <taxon>Bacillati</taxon>
        <taxon>Actinomycetota</taxon>
        <taxon>Actinomycetes</taxon>
        <taxon>Streptosporangiales</taxon>
        <taxon>Streptosporangiaceae</taxon>
        <taxon>Nonomuraea</taxon>
    </lineage>
</organism>
<accession>A0ABR9M9H3</accession>
<feature type="region of interest" description="Disordered" evidence="7">
    <location>
        <begin position="64"/>
        <end position="85"/>
    </location>
</feature>
<comment type="caution">
    <text evidence="8">The sequence shown here is derived from an EMBL/GenBank/DDBJ whole genome shotgun (WGS) entry which is preliminary data.</text>
</comment>
<feature type="region of interest" description="Disordered" evidence="7">
    <location>
        <begin position="102"/>
        <end position="130"/>
    </location>
</feature>
<evidence type="ECO:0000256" key="5">
    <source>
        <dbReference type="RuleBase" id="RU000609"/>
    </source>
</evidence>
<evidence type="ECO:0000256" key="1">
    <source>
        <dbReference type="ARBA" id="ARBA00018232"/>
    </source>
</evidence>
<evidence type="ECO:0000256" key="3">
    <source>
        <dbReference type="ARBA" id="ARBA00023235"/>
    </source>
</evidence>
<dbReference type="PRINTS" id="PR00688">
    <property type="entry name" value="XYLOSISMRASE"/>
</dbReference>
<protein>
    <recommendedName>
        <fullName evidence="1 5">Xylose isomerase</fullName>
        <ecNumber evidence="5">5.3.1.5</ecNumber>
    </recommendedName>
</protein>
<evidence type="ECO:0000256" key="2">
    <source>
        <dbReference type="ARBA" id="ARBA00022723"/>
    </source>
</evidence>
<name>A0ABR9M9H3_9ACTN</name>
<comment type="catalytic activity">
    <reaction evidence="5">
        <text>alpha-D-xylose = alpha-D-xylulofuranose</text>
        <dbReference type="Rhea" id="RHEA:22816"/>
        <dbReference type="ChEBI" id="CHEBI:28518"/>
        <dbReference type="ChEBI" id="CHEBI:188998"/>
        <dbReference type="EC" id="5.3.1.5"/>
    </reaction>
</comment>
<evidence type="ECO:0000256" key="4">
    <source>
        <dbReference type="ARBA" id="ARBA00023277"/>
    </source>
</evidence>
<gene>
    <name evidence="8" type="ORF">H4W80_007456</name>
</gene>
<keyword evidence="5" id="KW-0859">Xylose metabolism</keyword>
<evidence type="ECO:0000313" key="9">
    <source>
        <dbReference type="Proteomes" id="UP000633509"/>
    </source>
</evidence>
<dbReference type="InterPro" id="IPR036237">
    <property type="entry name" value="Xyl_isomerase-like_sf"/>
</dbReference>
<feature type="compositionally biased region" description="Polar residues" evidence="7">
    <location>
        <begin position="106"/>
        <end position="123"/>
    </location>
</feature>
<comment type="subcellular location">
    <subcellularLocation>
        <location evidence="6">Cytoplasm</location>
    </subcellularLocation>
</comment>
<keyword evidence="9" id="KW-1185">Reference proteome</keyword>
<sequence>MAVQPRAITAFRKALAETGLEVPMATTNLFTHPVLRDGAFTGNDRDVRRYALRNLDLAMCASAATASGSPSSPSRTSPAATACCPRSATPWRSSASWSTRRWPASTARSATSRWPGSTSSTASPPWHGGYDGPRHFAYKPSRTEDASDVWVSADLASDDFGPDVAAARGYHFTHLNQFALEHLLGVRG</sequence>
<proteinExistence type="inferred from homology"/>
<keyword evidence="2 5" id="KW-0479">Metal-binding</keyword>
<dbReference type="SUPFAM" id="SSF51658">
    <property type="entry name" value="Xylose isomerase-like"/>
    <property type="match status" value="2"/>
</dbReference>
<dbReference type="PROSITE" id="PS51415">
    <property type="entry name" value="XYLOSE_ISOMERASE"/>
    <property type="match status" value="1"/>
</dbReference>
<dbReference type="Proteomes" id="UP000633509">
    <property type="component" value="Unassembled WGS sequence"/>
</dbReference>